<gene>
    <name evidence="2" type="ORF">B5C34_08495</name>
</gene>
<dbReference type="OrthoDB" id="9801656at2"/>
<dbReference type="RefSeq" id="WP_088712267.1">
    <property type="nucleotide sequence ID" value="NZ_NFZT01000001.1"/>
</dbReference>
<evidence type="ECO:0000259" key="1">
    <source>
        <dbReference type="PROSITE" id="PS51186"/>
    </source>
</evidence>
<dbReference type="PANTHER" id="PTHR43610">
    <property type="entry name" value="BLL6696 PROTEIN"/>
    <property type="match status" value="1"/>
</dbReference>
<accession>A0A219B5N9</accession>
<evidence type="ECO:0000313" key="3">
    <source>
        <dbReference type="Proteomes" id="UP000198462"/>
    </source>
</evidence>
<comment type="caution">
    <text evidence="2">The sequence shown here is derived from an EMBL/GenBank/DDBJ whole genome shotgun (WGS) entry which is preliminary data.</text>
</comment>
<sequence length="182" mass="20435">MAQFDSQPVLTDDRVTLRPLRPGDWDALFAVAADRDVWAGHPAHDRWREPVFRKFFEDSLASGGALLIEDASTRSAIGSSRFDERRAEPGETEIGWTFLARSHWGGQTNKAVKRLMLAHALAHYDRVIFLVAETNVRSQKAMERIGGRLTDRTQVFDMAGEPSRHLVYAIDAEDFAAGPLQE</sequence>
<reference evidence="3" key="1">
    <citation type="submission" date="2017-05" db="EMBL/GenBank/DDBJ databases">
        <authorList>
            <person name="Lin X."/>
        </authorList>
    </citation>
    <scope>NUCLEOTIDE SEQUENCE [LARGE SCALE GENOMIC DNA]</scope>
    <source>
        <strain evidence="3">JLT2012</strain>
    </source>
</reference>
<organism evidence="2 3">
    <name type="scientific">Pacificimonas flava</name>
    <dbReference type="NCBI Taxonomy" id="1234595"/>
    <lineage>
        <taxon>Bacteria</taxon>
        <taxon>Pseudomonadati</taxon>
        <taxon>Pseudomonadota</taxon>
        <taxon>Alphaproteobacteria</taxon>
        <taxon>Sphingomonadales</taxon>
        <taxon>Sphingosinicellaceae</taxon>
        <taxon>Pacificimonas</taxon>
    </lineage>
</organism>
<dbReference type="PANTHER" id="PTHR43610:SF1">
    <property type="entry name" value="N-ACETYLTRANSFERASE DOMAIN-CONTAINING PROTEIN"/>
    <property type="match status" value="1"/>
</dbReference>
<evidence type="ECO:0000313" key="2">
    <source>
        <dbReference type="EMBL" id="OWV33494.1"/>
    </source>
</evidence>
<proteinExistence type="predicted"/>
<dbReference type="PROSITE" id="PS51186">
    <property type="entry name" value="GNAT"/>
    <property type="match status" value="1"/>
</dbReference>
<dbReference type="Proteomes" id="UP000198462">
    <property type="component" value="Unassembled WGS sequence"/>
</dbReference>
<keyword evidence="3" id="KW-1185">Reference proteome</keyword>
<dbReference type="Pfam" id="PF13302">
    <property type="entry name" value="Acetyltransf_3"/>
    <property type="match status" value="1"/>
</dbReference>
<dbReference type="InterPro" id="IPR016181">
    <property type="entry name" value="Acyl_CoA_acyltransferase"/>
</dbReference>
<keyword evidence="2" id="KW-0808">Transferase</keyword>
<feature type="domain" description="N-acetyltransferase" evidence="1">
    <location>
        <begin position="15"/>
        <end position="173"/>
    </location>
</feature>
<dbReference type="SUPFAM" id="SSF55729">
    <property type="entry name" value="Acyl-CoA N-acyltransferases (Nat)"/>
    <property type="match status" value="1"/>
</dbReference>
<dbReference type="EMBL" id="NFZT01000001">
    <property type="protein sequence ID" value="OWV33494.1"/>
    <property type="molecule type" value="Genomic_DNA"/>
</dbReference>
<dbReference type="AlphaFoldDB" id="A0A219B5N9"/>
<protein>
    <submittedName>
        <fullName evidence="2">GNAT family N-acetyltransferase</fullName>
    </submittedName>
</protein>
<dbReference type="Gene3D" id="3.40.630.30">
    <property type="match status" value="1"/>
</dbReference>
<dbReference type="InterPro" id="IPR000182">
    <property type="entry name" value="GNAT_dom"/>
</dbReference>
<name>A0A219B5N9_9SPHN</name>
<dbReference type="GO" id="GO:0016747">
    <property type="term" value="F:acyltransferase activity, transferring groups other than amino-acyl groups"/>
    <property type="evidence" value="ECO:0007669"/>
    <property type="project" value="InterPro"/>
</dbReference>